<gene>
    <name evidence="3" type="ORF">BDV96DRAFT_20416</name>
</gene>
<keyword evidence="2" id="KW-0812">Transmembrane</keyword>
<feature type="transmembrane region" description="Helical" evidence="2">
    <location>
        <begin position="292"/>
        <end position="313"/>
    </location>
</feature>
<feature type="region of interest" description="Disordered" evidence="1">
    <location>
        <begin position="150"/>
        <end position="180"/>
    </location>
</feature>
<proteinExistence type="predicted"/>
<feature type="compositionally biased region" description="Polar residues" evidence="1">
    <location>
        <begin position="50"/>
        <end position="62"/>
    </location>
</feature>
<keyword evidence="2" id="KW-0472">Membrane</keyword>
<dbReference type="Proteomes" id="UP000799770">
    <property type="component" value="Unassembled WGS sequence"/>
</dbReference>
<name>A0A6A5ZFL4_9PLEO</name>
<keyword evidence="2" id="KW-1133">Transmembrane helix</keyword>
<organism evidence="3 4">
    <name type="scientific">Lophiotrema nucula</name>
    <dbReference type="NCBI Taxonomy" id="690887"/>
    <lineage>
        <taxon>Eukaryota</taxon>
        <taxon>Fungi</taxon>
        <taxon>Dikarya</taxon>
        <taxon>Ascomycota</taxon>
        <taxon>Pezizomycotina</taxon>
        <taxon>Dothideomycetes</taxon>
        <taxon>Pleosporomycetidae</taxon>
        <taxon>Pleosporales</taxon>
        <taxon>Lophiotremataceae</taxon>
        <taxon>Lophiotrema</taxon>
    </lineage>
</organism>
<feature type="compositionally biased region" description="Low complexity" evidence="1">
    <location>
        <begin position="229"/>
        <end position="240"/>
    </location>
</feature>
<evidence type="ECO:0000256" key="1">
    <source>
        <dbReference type="SAM" id="MobiDB-lite"/>
    </source>
</evidence>
<feature type="region of interest" description="Disordered" evidence="1">
    <location>
        <begin position="227"/>
        <end position="248"/>
    </location>
</feature>
<evidence type="ECO:0000313" key="4">
    <source>
        <dbReference type="Proteomes" id="UP000799770"/>
    </source>
</evidence>
<feature type="region of interest" description="Disordered" evidence="1">
    <location>
        <begin position="44"/>
        <end position="64"/>
    </location>
</feature>
<reference evidence="3" key="1">
    <citation type="journal article" date="2020" name="Stud. Mycol.">
        <title>101 Dothideomycetes genomes: a test case for predicting lifestyles and emergence of pathogens.</title>
        <authorList>
            <person name="Haridas S."/>
            <person name="Albert R."/>
            <person name="Binder M."/>
            <person name="Bloem J."/>
            <person name="Labutti K."/>
            <person name="Salamov A."/>
            <person name="Andreopoulos B."/>
            <person name="Baker S."/>
            <person name="Barry K."/>
            <person name="Bills G."/>
            <person name="Bluhm B."/>
            <person name="Cannon C."/>
            <person name="Castanera R."/>
            <person name="Culley D."/>
            <person name="Daum C."/>
            <person name="Ezra D."/>
            <person name="Gonzalez J."/>
            <person name="Henrissat B."/>
            <person name="Kuo A."/>
            <person name="Liang C."/>
            <person name="Lipzen A."/>
            <person name="Lutzoni F."/>
            <person name="Magnuson J."/>
            <person name="Mondo S."/>
            <person name="Nolan M."/>
            <person name="Ohm R."/>
            <person name="Pangilinan J."/>
            <person name="Park H.-J."/>
            <person name="Ramirez L."/>
            <person name="Alfaro M."/>
            <person name="Sun H."/>
            <person name="Tritt A."/>
            <person name="Yoshinaga Y."/>
            <person name="Zwiers L.-H."/>
            <person name="Turgeon B."/>
            <person name="Goodwin S."/>
            <person name="Spatafora J."/>
            <person name="Crous P."/>
            <person name="Grigoriev I."/>
        </authorList>
    </citation>
    <scope>NUCLEOTIDE SEQUENCE</scope>
    <source>
        <strain evidence="3">CBS 627.86</strain>
    </source>
</reference>
<protein>
    <submittedName>
        <fullName evidence="3">Uncharacterized protein</fullName>
    </submittedName>
</protein>
<feature type="compositionally biased region" description="Low complexity" evidence="1">
    <location>
        <begin position="169"/>
        <end position="180"/>
    </location>
</feature>
<evidence type="ECO:0000256" key="2">
    <source>
        <dbReference type="SAM" id="Phobius"/>
    </source>
</evidence>
<dbReference type="EMBL" id="ML977319">
    <property type="protein sequence ID" value="KAF2117211.1"/>
    <property type="molecule type" value="Genomic_DNA"/>
</dbReference>
<accession>A0A6A5ZFL4</accession>
<feature type="region of interest" description="Disordered" evidence="1">
    <location>
        <begin position="81"/>
        <end position="104"/>
    </location>
</feature>
<feature type="transmembrane region" description="Helical" evidence="2">
    <location>
        <begin position="320"/>
        <end position="338"/>
    </location>
</feature>
<keyword evidence="4" id="KW-1185">Reference proteome</keyword>
<evidence type="ECO:0000313" key="3">
    <source>
        <dbReference type="EMBL" id="KAF2117211.1"/>
    </source>
</evidence>
<dbReference type="AlphaFoldDB" id="A0A6A5ZFL4"/>
<sequence length="400" mass="42957">MSNHPFLSSHTHITIMARLSTEHYRDQSNSSSSMGKRISSLFKGRRSLPEGSSPSSIDNGNNKLLKPGFEKVGLFPEDRAVRQSTDTHKHAKRPSITMRPSTAPAGEFKKIPHAIDTNLEPAATKTSPTNKTEFERVAPLWVEAEEVLVQGKKDGDEGGLTGIEEEAGTTTSDPSTSSGTRTLATLDTIAHTPTIQKALRVMGIPQSAENEGPSTVNDKLDILVKPADSVSNVPSPNESPAKADVEELRREPSIMTASSWATATGPNSADTAERLGLKDISPTTPSTPQADVASAVHFGVALIFVSLFLASMILAGPKKVLVLIFYAGLLFTLFRIVVQKLGWSEAEVASTVRGGIARGIWFCVPVVNWIAYQTGYLVAPTVEAAVEGFITGYERALLEH</sequence>